<proteinExistence type="predicted"/>
<dbReference type="Gene3D" id="1.10.287.1260">
    <property type="match status" value="1"/>
</dbReference>
<feature type="region of interest" description="Disordered" evidence="5">
    <location>
        <begin position="347"/>
        <end position="389"/>
    </location>
</feature>
<dbReference type="SUPFAM" id="SSF50182">
    <property type="entry name" value="Sm-like ribonucleoproteins"/>
    <property type="match status" value="1"/>
</dbReference>
<evidence type="ECO:0000256" key="2">
    <source>
        <dbReference type="ARBA" id="ARBA00022692"/>
    </source>
</evidence>
<dbReference type="EMBL" id="CP031165">
    <property type="protein sequence ID" value="AXV09270.1"/>
    <property type="molecule type" value="Genomic_DNA"/>
</dbReference>
<evidence type="ECO:0000256" key="3">
    <source>
        <dbReference type="ARBA" id="ARBA00022989"/>
    </source>
</evidence>
<name>A0A346Y473_9ACTN</name>
<keyword evidence="2 6" id="KW-0812">Transmembrane</keyword>
<dbReference type="InterPro" id="IPR010920">
    <property type="entry name" value="LSM_dom_sf"/>
</dbReference>
<dbReference type="AlphaFoldDB" id="A0A346Y473"/>
<feature type="transmembrane region" description="Helical" evidence="6">
    <location>
        <begin position="57"/>
        <end position="77"/>
    </location>
</feature>
<keyword evidence="3 6" id="KW-1133">Transmembrane helix</keyword>
<feature type="transmembrane region" description="Helical" evidence="6">
    <location>
        <begin position="135"/>
        <end position="156"/>
    </location>
</feature>
<feature type="domain" description="Mechanosensitive ion channel MscS" evidence="7">
    <location>
        <begin position="184"/>
        <end position="249"/>
    </location>
</feature>
<dbReference type="RefSeq" id="WP_114593475.1">
    <property type="nucleotide sequence ID" value="NZ_CP031165.1"/>
</dbReference>
<feature type="compositionally biased region" description="Pro residues" evidence="5">
    <location>
        <begin position="358"/>
        <end position="377"/>
    </location>
</feature>
<organism evidence="8 9">
    <name type="scientific">Euzebya pacifica</name>
    <dbReference type="NCBI Taxonomy" id="1608957"/>
    <lineage>
        <taxon>Bacteria</taxon>
        <taxon>Bacillati</taxon>
        <taxon>Actinomycetota</taxon>
        <taxon>Nitriliruptoria</taxon>
        <taxon>Euzebyales</taxon>
    </lineage>
</organism>
<reference evidence="8 9" key="1">
    <citation type="submission" date="2018-09" db="EMBL/GenBank/DDBJ databases">
        <title>Complete genome sequence of Euzebya sp. DY32-46 isolated from seawater of Pacific Ocean.</title>
        <authorList>
            <person name="Xu L."/>
            <person name="Wu Y.-H."/>
            <person name="Xu X.-W."/>
        </authorList>
    </citation>
    <scope>NUCLEOTIDE SEQUENCE [LARGE SCALE GENOMIC DNA]</scope>
    <source>
        <strain evidence="8 9">DY32-46</strain>
    </source>
</reference>
<dbReference type="Proteomes" id="UP000264006">
    <property type="component" value="Chromosome"/>
</dbReference>
<evidence type="ECO:0000256" key="5">
    <source>
        <dbReference type="SAM" id="MobiDB-lite"/>
    </source>
</evidence>
<dbReference type="OrthoDB" id="9792218at2"/>
<dbReference type="GO" id="GO:0055085">
    <property type="term" value="P:transmembrane transport"/>
    <property type="evidence" value="ECO:0007669"/>
    <property type="project" value="InterPro"/>
</dbReference>
<dbReference type="PANTHER" id="PTHR30566">
    <property type="entry name" value="YNAI-RELATED MECHANOSENSITIVE ION CHANNEL"/>
    <property type="match status" value="1"/>
</dbReference>
<keyword evidence="4 6" id="KW-0472">Membrane</keyword>
<evidence type="ECO:0000313" key="9">
    <source>
        <dbReference type="Proteomes" id="UP000264006"/>
    </source>
</evidence>
<sequence length="389" mass="42154">MPEAEIVEQATNAALSVGVLVVAGFLALGVHLLAVRGIFRLGRSDRFAQEATARAKWPARTTSILLGLLGGMLFTELPDGVTEGLTHTLLVLAIIGGTVTLMRLAVAVEVSILSGLDMDAEDNSWARGRTTRAILLRRISSALIIMVGVGSVLLTFETARTVGTSLLASAGILGLVVGVAAQSTLANIVAGIQIAVAEPIRIDDVVVVEGQWGNIEQLSLTYVVVRTWDRRRVVLPTSYFVSTPFENWSMYGQQIIGDVVWQLDHRVPMNAMRQEFHRMVDAHDLWDGDVAVLQVIEVTGPTVKVRGLVSAHNSHNAWDLRCALREGILVWLAEHHPYALPTTRLLEAAEDPSARRPTSPPPPPMRSPGPDDVPNPDPARTGEWPVVDR</sequence>
<dbReference type="GO" id="GO:0016020">
    <property type="term" value="C:membrane"/>
    <property type="evidence" value="ECO:0007669"/>
    <property type="project" value="UniProtKB-SubCell"/>
</dbReference>
<feature type="transmembrane region" description="Helical" evidence="6">
    <location>
        <begin position="89"/>
        <end position="114"/>
    </location>
</feature>
<comment type="subcellular location">
    <subcellularLocation>
        <location evidence="1">Membrane</location>
    </subcellularLocation>
</comment>
<dbReference type="PANTHER" id="PTHR30566:SF25">
    <property type="entry name" value="INNER MEMBRANE PROTEIN"/>
    <property type="match status" value="1"/>
</dbReference>
<dbReference type="InterPro" id="IPR023408">
    <property type="entry name" value="MscS_beta-dom_sf"/>
</dbReference>
<feature type="transmembrane region" description="Helical" evidence="6">
    <location>
        <begin position="162"/>
        <end position="181"/>
    </location>
</feature>
<evidence type="ECO:0000256" key="4">
    <source>
        <dbReference type="ARBA" id="ARBA00023136"/>
    </source>
</evidence>
<evidence type="ECO:0000256" key="6">
    <source>
        <dbReference type="SAM" id="Phobius"/>
    </source>
</evidence>
<keyword evidence="9" id="KW-1185">Reference proteome</keyword>
<protein>
    <submittedName>
        <fullName evidence="8">Membrane protein</fullName>
    </submittedName>
</protein>
<accession>A0A346Y473</accession>
<dbReference type="Pfam" id="PF00924">
    <property type="entry name" value="MS_channel_2nd"/>
    <property type="match status" value="1"/>
</dbReference>
<feature type="transmembrane region" description="Helical" evidence="6">
    <location>
        <begin position="12"/>
        <end position="36"/>
    </location>
</feature>
<dbReference type="InterPro" id="IPR006685">
    <property type="entry name" value="MscS_channel_2nd"/>
</dbReference>
<evidence type="ECO:0000313" key="8">
    <source>
        <dbReference type="EMBL" id="AXV09270.1"/>
    </source>
</evidence>
<evidence type="ECO:0000259" key="7">
    <source>
        <dbReference type="Pfam" id="PF00924"/>
    </source>
</evidence>
<dbReference type="Gene3D" id="2.30.30.60">
    <property type="match status" value="1"/>
</dbReference>
<gene>
    <name evidence="8" type="ORF">DVS28_a4609</name>
</gene>
<dbReference type="KEGG" id="euz:DVS28_a4609"/>
<evidence type="ECO:0000256" key="1">
    <source>
        <dbReference type="ARBA" id="ARBA00004370"/>
    </source>
</evidence>